<dbReference type="AlphaFoldDB" id="A0AAD7Y562"/>
<dbReference type="Proteomes" id="UP001234581">
    <property type="component" value="Unassembled WGS sequence"/>
</dbReference>
<feature type="coiled-coil region" evidence="1">
    <location>
        <begin position="235"/>
        <end position="262"/>
    </location>
</feature>
<feature type="transmembrane region" description="Helical" evidence="3">
    <location>
        <begin position="99"/>
        <end position="120"/>
    </location>
</feature>
<proteinExistence type="predicted"/>
<feature type="compositionally biased region" description="Acidic residues" evidence="2">
    <location>
        <begin position="1"/>
        <end position="10"/>
    </location>
</feature>
<feature type="compositionally biased region" description="Basic residues" evidence="2">
    <location>
        <begin position="380"/>
        <end position="389"/>
    </location>
</feature>
<keyword evidence="3" id="KW-0812">Transmembrane</keyword>
<dbReference type="GeneID" id="83207701"/>
<dbReference type="RefSeq" id="XP_058348915.1">
    <property type="nucleotide sequence ID" value="XM_058480392.1"/>
</dbReference>
<sequence>MTFSENDQDDVFVRRPLPKSKHRAVPGGGKQYQHQQHGTTPHTRPIPTATTTPQQQPQQQSAADSSDGFSAAVSWPILLAIVPTVGSFFAGSADAWSDFVMILLILFYVYKWMTVPWNYYESARSRRVIHQRSTWRGSGIDSDDIDSKKKLAEYERRQAVADELRRHELAGLIWVVISPVVAGYTLQYSRYFLSNYERYMSSFNVFVFVLAASLKPLAHVLTLLRERTLYLQSEMQISETEVQLLQRKVDLMEEELDTLRKAFATKKDLGQVTDDLNPTIQRLTKTIRRFEKKESDMQSLADNRLAVIEQKMQDFDQFICYRIEQEQRQSAHGMVVTLVLLPLNITLWIAKRMTGLLPVPHALLGSSASAAASAASAKPVLHHHHHRPKMSLPTKHLTHPDIRPTMHGSTAPDPTEYVTKEEATMALNQQRSLQR</sequence>
<keyword evidence="3" id="KW-1133">Transmembrane helix</keyword>
<comment type="caution">
    <text evidence="4">The sequence shown here is derived from an EMBL/GenBank/DDBJ whole genome shotgun (WGS) entry which is preliminary data.</text>
</comment>
<dbReference type="PANTHER" id="PTHR42032:SF1">
    <property type="entry name" value="YALI0E30679P"/>
    <property type="match status" value="1"/>
</dbReference>
<gene>
    <name evidence="4" type="ORF">O0I10_000279</name>
</gene>
<evidence type="ECO:0000256" key="1">
    <source>
        <dbReference type="SAM" id="Coils"/>
    </source>
</evidence>
<keyword evidence="5" id="KW-1185">Reference proteome</keyword>
<keyword evidence="1" id="KW-0175">Coiled coil</keyword>
<protein>
    <submittedName>
        <fullName evidence="4">Uncharacterized protein</fullName>
    </submittedName>
</protein>
<feature type="region of interest" description="Disordered" evidence="2">
    <location>
        <begin position="1"/>
        <end position="65"/>
    </location>
</feature>
<feature type="compositionally biased region" description="Low complexity" evidence="2">
    <location>
        <begin position="31"/>
        <end position="65"/>
    </location>
</feature>
<evidence type="ECO:0000256" key="3">
    <source>
        <dbReference type="SAM" id="Phobius"/>
    </source>
</evidence>
<feature type="region of interest" description="Disordered" evidence="2">
    <location>
        <begin position="375"/>
        <end position="415"/>
    </location>
</feature>
<dbReference type="PANTHER" id="PTHR42032">
    <property type="entry name" value="YALI0E30679P"/>
    <property type="match status" value="1"/>
</dbReference>
<dbReference type="EMBL" id="JARTCD010000001">
    <property type="protein sequence ID" value="KAJ8664003.1"/>
    <property type="molecule type" value="Genomic_DNA"/>
</dbReference>
<organism evidence="4 5">
    <name type="scientific">Lichtheimia ornata</name>
    <dbReference type="NCBI Taxonomy" id="688661"/>
    <lineage>
        <taxon>Eukaryota</taxon>
        <taxon>Fungi</taxon>
        <taxon>Fungi incertae sedis</taxon>
        <taxon>Mucoromycota</taxon>
        <taxon>Mucoromycotina</taxon>
        <taxon>Mucoromycetes</taxon>
        <taxon>Mucorales</taxon>
        <taxon>Lichtheimiaceae</taxon>
        <taxon>Lichtheimia</taxon>
    </lineage>
</organism>
<evidence type="ECO:0000313" key="5">
    <source>
        <dbReference type="Proteomes" id="UP001234581"/>
    </source>
</evidence>
<feature type="transmembrane region" description="Helical" evidence="3">
    <location>
        <begin position="206"/>
        <end position="224"/>
    </location>
</feature>
<evidence type="ECO:0000313" key="4">
    <source>
        <dbReference type="EMBL" id="KAJ8664003.1"/>
    </source>
</evidence>
<feature type="transmembrane region" description="Helical" evidence="3">
    <location>
        <begin position="331"/>
        <end position="350"/>
    </location>
</feature>
<evidence type="ECO:0000256" key="2">
    <source>
        <dbReference type="SAM" id="MobiDB-lite"/>
    </source>
</evidence>
<keyword evidence="3" id="KW-0472">Membrane</keyword>
<reference evidence="4 5" key="1">
    <citation type="submission" date="2023-03" db="EMBL/GenBank/DDBJ databases">
        <title>Genome sequence of Lichtheimia ornata CBS 291.66.</title>
        <authorList>
            <person name="Mohabir J.T."/>
            <person name="Shea T.P."/>
            <person name="Kurbessoian T."/>
            <person name="Berby B."/>
            <person name="Fontaine J."/>
            <person name="Livny J."/>
            <person name="Gnirke A."/>
            <person name="Stajich J.E."/>
            <person name="Cuomo C.A."/>
        </authorList>
    </citation>
    <scope>NUCLEOTIDE SEQUENCE [LARGE SCALE GENOMIC DNA]</scope>
    <source>
        <strain evidence="4">CBS 291.66</strain>
    </source>
</reference>
<name>A0AAD7Y562_9FUNG</name>
<accession>A0AAD7Y562</accession>
<feature type="transmembrane region" description="Helical" evidence="3">
    <location>
        <begin position="69"/>
        <end position="93"/>
    </location>
</feature>
<feature type="transmembrane region" description="Helical" evidence="3">
    <location>
        <begin position="169"/>
        <end position="186"/>
    </location>
</feature>